<protein>
    <submittedName>
        <fullName evidence="2">Uncharacterized protein</fullName>
    </submittedName>
</protein>
<name>A0A6I4W2L7_9ACTN</name>
<evidence type="ECO:0000313" key="2">
    <source>
        <dbReference type="EMBL" id="MXQ62950.1"/>
    </source>
</evidence>
<keyword evidence="1" id="KW-1133">Transmembrane helix</keyword>
<organism evidence="2 3">
    <name type="scientific">Actinomadura rayongensis</name>
    <dbReference type="NCBI Taxonomy" id="1429076"/>
    <lineage>
        <taxon>Bacteria</taxon>
        <taxon>Bacillati</taxon>
        <taxon>Actinomycetota</taxon>
        <taxon>Actinomycetes</taxon>
        <taxon>Streptosporangiales</taxon>
        <taxon>Thermomonosporaceae</taxon>
        <taxon>Actinomadura</taxon>
    </lineage>
</organism>
<gene>
    <name evidence="2" type="ORF">GQ466_02770</name>
</gene>
<keyword evidence="3" id="KW-1185">Reference proteome</keyword>
<reference evidence="2 3" key="1">
    <citation type="submission" date="2019-12" db="EMBL/GenBank/DDBJ databases">
        <title>Nocardia macrotermitis sp. nov. and Nocardia aurantia sp. nov., isolated from the gut of the fungus growing-termite Macrotermes natalensis.</title>
        <authorList>
            <person name="Christine B."/>
            <person name="Rene B."/>
        </authorList>
    </citation>
    <scope>NUCLEOTIDE SEQUENCE [LARGE SCALE GENOMIC DNA]</scope>
    <source>
        <strain evidence="2 3">DSM 102126</strain>
    </source>
</reference>
<comment type="caution">
    <text evidence="2">The sequence shown here is derived from an EMBL/GenBank/DDBJ whole genome shotgun (WGS) entry which is preliminary data.</text>
</comment>
<dbReference type="RefSeq" id="WP_161101169.1">
    <property type="nucleotide sequence ID" value="NZ_JBHLYI010000002.1"/>
</dbReference>
<keyword evidence="1" id="KW-0472">Membrane</keyword>
<dbReference type="EMBL" id="WUTW01000001">
    <property type="protein sequence ID" value="MXQ62950.1"/>
    <property type="molecule type" value="Genomic_DNA"/>
</dbReference>
<evidence type="ECO:0000256" key="1">
    <source>
        <dbReference type="SAM" id="Phobius"/>
    </source>
</evidence>
<evidence type="ECO:0000313" key="3">
    <source>
        <dbReference type="Proteomes" id="UP000431901"/>
    </source>
</evidence>
<keyword evidence="1" id="KW-0812">Transmembrane</keyword>
<dbReference type="AlphaFoldDB" id="A0A6I4W2L7"/>
<sequence>MNLIPLYVTLHTFVLDRVERLAENAGRARRNGDRGASLIEYAALLVLVAAIVGALYKAGIIKRLSDAVSKALDDIFKGKPT</sequence>
<feature type="transmembrane region" description="Helical" evidence="1">
    <location>
        <begin position="38"/>
        <end position="56"/>
    </location>
</feature>
<dbReference type="Proteomes" id="UP000431901">
    <property type="component" value="Unassembled WGS sequence"/>
</dbReference>
<accession>A0A6I4W2L7</accession>
<proteinExistence type="predicted"/>